<dbReference type="EMBL" id="CP071382">
    <property type="protein sequence ID" value="QSV46558.1"/>
    <property type="molecule type" value="Genomic_DNA"/>
</dbReference>
<dbReference type="PANTHER" id="PTHR30580">
    <property type="entry name" value="PRIMOSOMAL PROTEIN N"/>
    <property type="match status" value="1"/>
</dbReference>
<dbReference type="InterPro" id="IPR041222">
    <property type="entry name" value="PriA_3primeBD"/>
</dbReference>
<evidence type="ECO:0000256" key="3">
    <source>
        <dbReference type="ARBA" id="ARBA00022723"/>
    </source>
</evidence>
<dbReference type="PROSITE" id="PS51192">
    <property type="entry name" value="HELICASE_ATP_BIND_1"/>
    <property type="match status" value="1"/>
</dbReference>
<keyword evidence="1 11" id="KW-0639">Primosome</keyword>
<feature type="binding site" evidence="11">
    <location>
        <position position="464"/>
    </location>
    <ligand>
        <name>Zn(2+)</name>
        <dbReference type="ChEBI" id="CHEBI:29105"/>
        <label>2</label>
    </ligand>
</feature>
<dbReference type="InterPro" id="IPR001650">
    <property type="entry name" value="Helicase_C-like"/>
</dbReference>
<evidence type="ECO:0000256" key="9">
    <source>
        <dbReference type="ARBA" id="ARBA00023125"/>
    </source>
</evidence>
<feature type="binding site" evidence="11">
    <location>
        <position position="479"/>
    </location>
    <ligand>
        <name>Zn(2+)</name>
        <dbReference type="ChEBI" id="CHEBI:29105"/>
        <label>2</label>
    </ligand>
</feature>
<dbReference type="EC" id="5.6.2.4" evidence="11"/>
<dbReference type="InterPro" id="IPR040498">
    <property type="entry name" value="PriA_CRR"/>
</dbReference>
<feature type="binding site" evidence="11">
    <location>
        <position position="461"/>
    </location>
    <ligand>
        <name>Zn(2+)</name>
        <dbReference type="ChEBI" id="CHEBI:29105"/>
        <label>2</label>
    </ligand>
</feature>
<dbReference type="CDD" id="cd18804">
    <property type="entry name" value="SF2_C_priA"/>
    <property type="match status" value="1"/>
</dbReference>
<dbReference type="InterPro" id="IPR014001">
    <property type="entry name" value="Helicase_ATP-bd"/>
</dbReference>
<evidence type="ECO:0000256" key="4">
    <source>
        <dbReference type="ARBA" id="ARBA00022741"/>
    </source>
</evidence>
<feature type="domain" description="Helicase ATP-binding" evidence="13">
    <location>
        <begin position="228"/>
        <end position="394"/>
    </location>
</feature>
<feature type="region of interest" description="Disordered" evidence="12">
    <location>
        <begin position="114"/>
        <end position="133"/>
    </location>
</feature>
<dbReference type="InterPro" id="IPR027417">
    <property type="entry name" value="P-loop_NTPase"/>
</dbReference>
<dbReference type="Proteomes" id="UP000663651">
    <property type="component" value="Chromosome"/>
</dbReference>
<dbReference type="InterPro" id="IPR041236">
    <property type="entry name" value="PriA_C"/>
</dbReference>
<keyword evidence="7 11" id="KW-0862">Zinc</keyword>
<dbReference type="SUPFAM" id="SSF52540">
    <property type="entry name" value="P-loop containing nucleoside triphosphate hydrolases"/>
    <property type="match status" value="1"/>
</dbReference>
<keyword evidence="3 11" id="KW-0479">Metal-binding</keyword>
<dbReference type="NCBIfam" id="TIGR00595">
    <property type="entry name" value="priA"/>
    <property type="match status" value="1"/>
</dbReference>
<feature type="binding site" evidence="11">
    <location>
        <position position="482"/>
    </location>
    <ligand>
        <name>Zn(2+)</name>
        <dbReference type="ChEBI" id="CHEBI:29105"/>
        <label>2</label>
    </ligand>
</feature>
<dbReference type="InterPro" id="IPR042115">
    <property type="entry name" value="PriA_3primeBD_sf"/>
</dbReference>
<comment type="cofactor">
    <cofactor evidence="11">
        <name>Zn(2+)</name>
        <dbReference type="ChEBI" id="CHEBI:29105"/>
    </cofactor>
    <text evidence="11">Binds 2 zinc ions per subunit.</text>
</comment>
<feature type="binding site" evidence="11">
    <location>
        <position position="452"/>
    </location>
    <ligand>
        <name>Zn(2+)</name>
        <dbReference type="ChEBI" id="CHEBI:29105"/>
        <label>1</label>
    </ligand>
</feature>
<keyword evidence="8 11" id="KW-0067">ATP-binding</keyword>
<dbReference type="Pfam" id="PF18319">
    <property type="entry name" value="Zn_ribbon_PriA"/>
    <property type="match status" value="1"/>
</dbReference>
<name>A0ABX7Q529_9BACT</name>
<keyword evidence="2 11" id="KW-0235">DNA replication</keyword>
<dbReference type="Pfam" id="PF17764">
    <property type="entry name" value="PriA_3primeBD"/>
    <property type="match status" value="1"/>
</dbReference>
<reference evidence="14 15" key="1">
    <citation type="submission" date="2021-03" db="EMBL/GenBank/DDBJ databases">
        <title>Geobacter metallireducens gen. nov. sp. nov., a microorganism capable of coupling the complete oxidation of organic compounds to the reduction of iron and other metals.</title>
        <authorList>
            <person name="Li Y."/>
        </authorList>
    </citation>
    <scope>NUCLEOTIDE SEQUENCE [LARGE SCALE GENOMIC DNA]</scope>
    <source>
        <strain evidence="14 15">Jerry-YX</strain>
    </source>
</reference>
<keyword evidence="5 11" id="KW-0378">Hydrolase</keyword>
<dbReference type="InterPro" id="IPR005259">
    <property type="entry name" value="PriA"/>
</dbReference>
<evidence type="ECO:0000256" key="8">
    <source>
        <dbReference type="ARBA" id="ARBA00022840"/>
    </source>
</evidence>
<evidence type="ECO:0000256" key="10">
    <source>
        <dbReference type="ARBA" id="ARBA00023235"/>
    </source>
</evidence>
<proteinExistence type="inferred from homology"/>
<evidence type="ECO:0000256" key="5">
    <source>
        <dbReference type="ARBA" id="ARBA00022801"/>
    </source>
</evidence>
<keyword evidence="10 11" id="KW-0413">Isomerase</keyword>
<dbReference type="PANTHER" id="PTHR30580:SF0">
    <property type="entry name" value="PRIMOSOMAL PROTEIN N"/>
    <property type="match status" value="1"/>
</dbReference>
<evidence type="ECO:0000313" key="14">
    <source>
        <dbReference type="EMBL" id="QSV46558.1"/>
    </source>
</evidence>
<dbReference type="Pfam" id="PF18074">
    <property type="entry name" value="PriA_C"/>
    <property type="match status" value="1"/>
</dbReference>
<evidence type="ECO:0000256" key="6">
    <source>
        <dbReference type="ARBA" id="ARBA00022806"/>
    </source>
</evidence>
<protein>
    <recommendedName>
        <fullName evidence="11">Replication restart protein PriA</fullName>
    </recommendedName>
    <alternativeName>
        <fullName evidence="11">ATP-dependent DNA helicase PriA</fullName>
        <ecNumber evidence="11">5.6.2.4</ecNumber>
    </alternativeName>
    <alternativeName>
        <fullName evidence="11">DNA 3'-5' helicase PriA</fullName>
    </alternativeName>
</protein>
<dbReference type="Pfam" id="PF00271">
    <property type="entry name" value="Helicase_C"/>
    <property type="match status" value="1"/>
</dbReference>
<organism evidence="14 15">
    <name type="scientific">Geobacter benzoatilyticus</name>
    <dbReference type="NCBI Taxonomy" id="2815309"/>
    <lineage>
        <taxon>Bacteria</taxon>
        <taxon>Pseudomonadati</taxon>
        <taxon>Thermodesulfobacteriota</taxon>
        <taxon>Desulfuromonadia</taxon>
        <taxon>Geobacterales</taxon>
        <taxon>Geobacteraceae</taxon>
        <taxon>Geobacter</taxon>
    </lineage>
</organism>
<gene>
    <name evidence="11 14" type="primary">priA</name>
    <name evidence="14" type="ORF">JZM60_04575</name>
</gene>
<comment type="catalytic activity">
    <reaction evidence="11">
        <text>ATP + H2O = ADP + phosphate + H(+)</text>
        <dbReference type="Rhea" id="RHEA:13065"/>
        <dbReference type="ChEBI" id="CHEBI:15377"/>
        <dbReference type="ChEBI" id="CHEBI:15378"/>
        <dbReference type="ChEBI" id="CHEBI:30616"/>
        <dbReference type="ChEBI" id="CHEBI:43474"/>
        <dbReference type="ChEBI" id="CHEBI:456216"/>
        <dbReference type="EC" id="5.6.2.4"/>
    </reaction>
</comment>
<dbReference type="CDD" id="cd17929">
    <property type="entry name" value="DEXHc_priA"/>
    <property type="match status" value="1"/>
</dbReference>
<dbReference type="Gene3D" id="3.40.50.300">
    <property type="entry name" value="P-loop containing nucleotide triphosphate hydrolases"/>
    <property type="match status" value="2"/>
</dbReference>
<dbReference type="RefSeq" id="WP_207164337.1">
    <property type="nucleotide sequence ID" value="NZ_CP071382.1"/>
</dbReference>
<feature type="binding site" evidence="11">
    <location>
        <position position="455"/>
    </location>
    <ligand>
        <name>Zn(2+)</name>
        <dbReference type="ChEBI" id="CHEBI:29105"/>
        <label>1</label>
    </ligand>
</feature>
<feature type="binding site" evidence="11">
    <location>
        <position position="492"/>
    </location>
    <ligand>
        <name>Zn(2+)</name>
        <dbReference type="ChEBI" id="CHEBI:29105"/>
        <label>1</label>
    </ligand>
</feature>
<dbReference type="SMART" id="SM00487">
    <property type="entry name" value="DEXDc"/>
    <property type="match status" value="1"/>
</dbReference>
<comment type="function">
    <text evidence="11">Initiates the restart of stalled replication forks, which reloads the replicative helicase on sites other than the origin of replication. Recognizes and binds to abandoned replication forks and remodels them to uncover a helicase loading site. Promotes assembly of the primosome at these replication forks.</text>
</comment>
<comment type="catalytic activity">
    <reaction evidence="11">
        <text>Couples ATP hydrolysis with the unwinding of duplex DNA by translocating in the 3'-5' direction.</text>
        <dbReference type="EC" id="5.6.2.4"/>
    </reaction>
</comment>
<dbReference type="Gene3D" id="3.40.1440.60">
    <property type="entry name" value="PriA, 3(prime) DNA-binding domain"/>
    <property type="match status" value="1"/>
</dbReference>
<accession>A0ABX7Q529</accession>
<feature type="binding site" evidence="11">
    <location>
        <position position="495"/>
    </location>
    <ligand>
        <name>Zn(2+)</name>
        <dbReference type="ChEBI" id="CHEBI:29105"/>
        <label>1</label>
    </ligand>
</feature>
<dbReference type="Pfam" id="PF00270">
    <property type="entry name" value="DEAD"/>
    <property type="match status" value="1"/>
</dbReference>
<keyword evidence="15" id="KW-1185">Reference proteome</keyword>
<evidence type="ECO:0000256" key="11">
    <source>
        <dbReference type="HAMAP-Rule" id="MF_00983"/>
    </source>
</evidence>
<keyword evidence="4 11" id="KW-0547">Nucleotide-binding</keyword>
<keyword evidence="6 11" id="KW-0347">Helicase</keyword>
<comment type="similarity">
    <text evidence="11">Belongs to the helicase family. PriA subfamily.</text>
</comment>
<evidence type="ECO:0000256" key="1">
    <source>
        <dbReference type="ARBA" id="ARBA00022515"/>
    </source>
</evidence>
<evidence type="ECO:0000256" key="7">
    <source>
        <dbReference type="ARBA" id="ARBA00022833"/>
    </source>
</evidence>
<evidence type="ECO:0000259" key="13">
    <source>
        <dbReference type="PROSITE" id="PS51192"/>
    </source>
</evidence>
<dbReference type="SMART" id="SM00490">
    <property type="entry name" value="HELICc"/>
    <property type="match status" value="1"/>
</dbReference>
<dbReference type="InterPro" id="IPR011545">
    <property type="entry name" value="DEAD/DEAH_box_helicase_dom"/>
</dbReference>
<dbReference type="HAMAP" id="MF_00983">
    <property type="entry name" value="PriA"/>
    <property type="match status" value="1"/>
</dbReference>
<keyword evidence="9 11" id="KW-0238">DNA-binding</keyword>
<evidence type="ECO:0000256" key="2">
    <source>
        <dbReference type="ARBA" id="ARBA00022705"/>
    </source>
</evidence>
<sequence>MKNSPSDIIEVAIPLPLDTTFLYRVPVELMPRTELGKRVLVPFGRRRVTGYVLGFATGEERELREVCDVLDDTPLFTRKELELYRWASSYYLHPLGEVIKAALPAGINVQSRRADANGDGDALTGGKQVKTEPVYGPAAAPPAVDAPRGKASLILDHLRQAEETTAAELRGIFGDCSLQLRRLRELGLVEVEAREIYRDPFRDETVTPDSPLALNAGQSEARDRIVDAIDTGRFAPFLLHGVTGSGKTEVYLQTIAHLLNKERTALVLVPEIALTPQLVNRFRRRFRCGIAVLHSGLSDGERYDEWRRIRRGEVSIVIGARSAIFAPLERIGMIVVDEEHEASYKQSEGFRYNARDLALVRGKMEHACVVLGTATPQVTTWHAATTGKLALLSLPDRVNGLPMPHVEVIDARGHKGEAILPPLVEGIDANLAGGGQTLVFLNRRGFATWLTCEECGHVLRCPNCAVTLTYHQRRNRHVCHYCDYAIPAPSVCPECGSTQVTHLGLGTERIEELVRERFPEARVDRMDRDTTRGKGGHARILRKVAERKTDILIGTQMVAKGHDFPGITLVGIVSVESTLNIPDYRSAERTYQLITQLMGRAGRGLDAGKVIIQTFNPDHYALTHAGTGLLEKFYTTELAFRQETGYPPFVHLAALCLTGTAAPSVEQESAVLAGHLRTLRRELSSRVEILGPSPAPLTKLRGRFRWQTLLKAPERPALHRLLAALRSSYAPPSGIRLQVDVDPVDLM</sequence>
<evidence type="ECO:0000313" key="15">
    <source>
        <dbReference type="Proteomes" id="UP000663651"/>
    </source>
</evidence>
<evidence type="ECO:0000256" key="12">
    <source>
        <dbReference type="SAM" id="MobiDB-lite"/>
    </source>
</evidence>
<comment type="subunit">
    <text evidence="11">Component of the replication restart primosome.</text>
</comment>